<dbReference type="InterPro" id="IPR001387">
    <property type="entry name" value="Cro/C1-type_HTH"/>
</dbReference>
<protein>
    <submittedName>
        <fullName evidence="1">Uncharacterized protein</fullName>
    </submittedName>
</protein>
<evidence type="ECO:0000313" key="2">
    <source>
        <dbReference type="Proteomes" id="UP000177395"/>
    </source>
</evidence>
<name>A0A1F6FI55_9BACT</name>
<dbReference type="Proteomes" id="UP000177395">
    <property type="component" value="Unassembled WGS sequence"/>
</dbReference>
<gene>
    <name evidence="1" type="ORF">A2392_02110</name>
</gene>
<comment type="caution">
    <text evidence="1">The sequence shown here is derived from an EMBL/GenBank/DDBJ whole genome shotgun (WGS) entry which is preliminary data.</text>
</comment>
<dbReference type="AlphaFoldDB" id="A0A1F6FI55"/>
<sequence length="178" mass="20783">MVQNKEKYLKAREFRQRGFSYSEIAKIVGVSKSTVSNWFAKQSFSKKVRKDNEIKARRDNVKRVSLVNKARKAERTSHYKEAVKSAETEFKHFKSAPLFLAGLSIYMADGDLVHPSQIRLPSQRPHVHKIFIKFLKEFLGVERSLIYSKPHLTITNDVIAKKKLLWWIDRLPRIVLNS</sequence>
<dbReference type="CDD" id="cd00093">
    <property type="entry name" value="HTH_XRE"/>
    <property type="match status" value="1"/>
</dbReference>
<proteinExistence type="predicted"/>
<organism evidence="1 2">
    <name type="scientific">Candidatus Kaiserbacteria bacterium RIFOXYB1_FULL_46_14</name>
    <dbReference type="NCBI Taxonomy" id="1798531"/>
    <lineage>
        <taxon>Bacteria</taxon>
        <taxon>Candidatus Kaiseribacteriota</taxon>
    </lineage>
</organism>
<dbReference type="Gene3D" id="1.10.10.60">
    <property type="entry name" value="Homeodomain-like"/>
    <property type="match status" value="1"/>
</dbReference>
<dbReference type="EMBL" id="MFMS01000006">
    <property type="protein sequence ID" value="OGG85548.1"/>
    <property type="molecule type" value="Genomic_DNA"/>
</dbReference>
<dbReference type="SUPFAM" id="SSF46689">
    <property type="entry name" value="Homeodomain-like"/>
    <property type="match status" value="1"/>
</dbReference>
<accession>A0A1F6FI55</accession>
<dbReference type="Pfam" id="PF13384">
    <property type="entry name" value="HTH_23"/>
    <property type="match status" value="1"/>
</dbReference>
<evidence type="ECO:0000313" key="1">
    <source>
        <dbReference type="EMBL" id="OGG85548.1"/>
    </source>
</evidence>
<dbReference type="InterPro" id="IPR009057">
    <property type="entry name" value="Homeodomain-like_sf"/>
</dbReference>
<reference evidence="1 2" key="1">
    <citation type="journal article" date="2016" name="Nat. Commun.">
        <title>Thousands of microbial genomes shed light on interconnected biogeochemical processes in an aquifer system.</title>
        <authorList>
            <person name="Anantharaman K."/>
            <person name="Brown C.T."/>
            <person name="Hug L.A."/>
            <person name="Sharon I."/>
            <person name="Castelle C.J."/>
            <person name="Probst A.J."/>
            <person name="Thomas B.C."/>
            <person name="Singh A."/>
            <person name="Wilkins M.J."/>
            <person name="Karaoz U."/>
            <person name="Brodie E.L."/>
            <person name="Williams K.H."/>
            <person name="Hubbard S.S."/>
            <person name="Banfield J.F."/>
        </authorList>
    </citation>
    <scope>NUCLEOTIDE SEQUENCE [LARGE SCALE GENOMIC DNA]</scope>
</reference>